<reference evidence="2 3" key="1">
    <citation type="submission" date="2020-01" db="EMBL/GenBank/DDBJ databases">
        <title>Genome analysis.</title>
        <authorList>
            <person name="Wu S."/>
            <person name="Wang G."/>
        </authorList>
    </citation>
    <scope>NUCLEOTIDE SEQUENCE [LARGE SCALE GENOMIC DNA]</scope>
    <source>
        <strain evidence="2 3">SYL130</strain>
    </source>
</reference>
<evidence type="ECO:0000313" key="3">
    <source>
        <dbReference type="Proteomes" id="UP000753802"/>
    </source>
</evidence>
<dbReference type="Pfam" id="PF00856">
    <property type="entry name" value="SET"/>
    <property type="match status" value="1"/>
</dbReference>
<proteinExistence type="predicted"/>
<dbReference type="Gene3D" id="2.170.270.10">
    <property type="entry name" value="SET domain"/>
    <property type="match status" value="1"/>
</dbReference>
<dbReference type="EMBL" id="JAACJS010000002">
    <property type="protein sequence ID" value="NCI48702.1"/>
    <property type="molecule type" value="Genomic_DNA"/>
</dbReference>
<keyword evidence="3" id="KW-1185">Reference proteome</keyword>
<protein>
    <submittedName>
        <fullName evidence="2">SET domain-containing protein</fullName>
    </submittedName>
</protein>
<accession>A0ABW9ZSJ2</accession>
<dbReference type="PROSITE" id="PS50280">
    <property type="entry name" value="SET"/>
    <property type="match status" value="1"/>
</dbReference>
<dbReference type="RefSeq" id="WP_161817017.1">
    <property type="nucleotide sequence ID" value="NZ_JAACJS010000002.1"/>
</dbReference>
<dbReference type="InterPro" id="IPR001214">
    <property type="entry name" value="SET_dom"/>
</dbReference>
<comment type="caution">
    <text evidence="2">The sequence shown here is derived from an EMBL/GenBank/DDBJ whole genome shotgun (WGS) entry which is preliminary data.</text>
</comment>
<evidence type="ECO:0000259" key="1">
    <source>
        <dbReference type="PROSITE" id="PS50280"/>
    </source>
</evidence>
<dbReference type="SUPFAM" id="SSF82199">
    <property type="entry name" value="SET domain"/>
    <property type="match status" value="1"/>
</dbReference>
<dbReference type="InterPro" id="IPR046341">
    <property type="entry name" value="SET_dom_sf"/>
</dbReference>
<feature type="domain" description="SET" evidence="1">
    <location>
        <begin position="6"/>
        <end position="123"/>
    </location>
</feature>
<dbReference type="SMART" id="SM00317">
    <property type="entry name" value="SET"/>
    <property type="match status" value="1"/>
</dbReference>
<organism evidence="2 3">
    <name type="scientific">Sediminibacterium roseum</name>
    <dbReference type="NCBI Taxonomy" id="1978412"/>
    <lineage>
        <taxon>Bacteria</taxon>
        <taxon>Pseudomonadati</taxon>
        <taxon>Bacteroidota</taxon>
        <taxon>Chitinophagia</taxon>
        <taxon>Chitinophagales</taxon>
        <taxon>Chitinophagaceae</taxon>
        <taxon>Sediminibacterium</taxon>
    </lineage>
</organism>
<evidence type="ECO:0000313" key="2">
    <source>
        <dbReference type="EMBL" id="NCI48702.1"/>
    </source>
</evidence>
<sequence>MALLEKQLIVKRSGLPNAGKGLFTTKEIPRGTRIVEYKGVIKTWKEITDNPVFNGYVFYVNKNHVIDAKNYKPGLAQLANDAKGLSRIEGVLNNCKYEEDNKKVYIVSTKKIPAGAEILVGYGKEYWDVVKSLGK</sequence>
<name>A0ABW9ZSJ2_9BACT</name>
<dbReference type="Proteomes" id="UP000753802">
    <property type="component" value="Unassembled WGS sequence"/>
</dbReference>
<gene>
    <name evidence="2" type="ORF">GWC95_02115</name>
</gene>